<dbReference type="KEGG" id="barh:WN72_27035"/>
<evidence type="ECO:0000313" key="3">
    <source>
        <dbReference type="Proteomes" id="UP000594015"/>
    </source>
</evidence>
<dbReference type="AlphaFoldDB" id="A0AAE7THN9"/>
<protein>
    <submittedName>
        <fullName evidence="2">Amidase</fullName>
    </submittedName>
</protein>
<dbReference type="InterPro" id="IPR000120">
    <property type="entry name" value="Amidase"/>
</dbReference>
<dbReference type="RefSeq" id="WP_092214086.1">
    <property type="nucleotide sequence ID" value="NZ_CP030050.1"/>
</dbReference>
<dbReference type="SUPFAM" id="SSF75304">
    <property type="entry name" value="Amidase signature (AS) enzymes"/>
    <property type="match status" value="1"/>
</dbReference>
<dbReference type="PANTHER" id="PTHR11895">
    <property type="entry name" value="TRANSAMIDASE"/>
    <property type="match status" value="1"/>
</dbReference>
<dbReference type="PANTHER" id="PTHR11895:SF176">
    <property type="entry name" value="AMIDASE AMID-RELATED"/>
    <property type="match status" value="1"/>
</dbReference>
<dbReference type="Proteomes" id="UP000594015">
    <property type="component" value="Chromosome"/>
</dbReference>
<reference evidence="2 3" key="1">
    <citation type="submission" date="2018-06" db="EMBL/GenBank/DDBJ databases">
        <title>Comparative genomics of Bradyrhizobium nodulating Arachidis hypogaea.</title>
        <authorList>
            <person name="Li Y."/>
        </authorList>
    </citation>
    <scope>NUCLEOTIDE SEQUENCE [LARGE SCALE GENOMIC DNA]</scope>
    <source>
        <strain evidence="2 3">CCBAU 051107</strain>
    </source>
</reference>
<evidence type="ECO:0000259" key="1">
    <source>
        <dbReference type="Pfam" id="PF01425"/>
    </source>
</evidence>
<dbReference type="Pfam" id="PF01425">
    <property type="entry name" value="Amidase"/>
    <property type="match status" value="1"/>
</dbReference>
<feature type="domain" description="Amidase" evidence="1">
    <location>
        <begin position="26"/>
        <end position="445"/>
    </location>
</feature>
<accession>A0AAE7THN9</accession>
<dbReference type="GO" id="GO:0003824">
    <property type="term" value="F:catalytic activity"/>
    <property type="evidence" value="ECO:0007669"/>
    <property type="project" value="InterPro"/>
</dbReference>
<dbReference type="InterPro" id="IPR036928">
    <property type="entry name" value="AS_sf"/>
</dbReference>
<proteinExistence type="predicted"/>
<gene>
    <name evidence="2" type="ORF">WN72_27035</name>
</gene>
<dbReference type="EMBL" id="CP030050">
    <property type="protein sequence ID" value="QOZ69562.1"/>
    <property type="molecule type" value="Genomic_DNA"/>
</dbReference>
<name>A0AAE7THN9_9BRAD</name>
<sequence>MTEALHYLELTELAARIKARDISALEVTRAQLGRIDALDRELSSYVHVMAETAIAAAEAADAEIAHGRYRGPLHGVPVALKDLFWTKGIPTAAGTTVHRNFCPGDDATVVRRLKDAGAVVLGKVQLTEGAYSDHHPLVTPPKNPWNAAYWPGISSSGAAVATAAGLCFASLGSDTGGSIRWPAAANGLTGLKPSWGRISRHGAFELAATLDHVGPIARSAADAGALLSVIAGHDSNDPTSLCDPVPDFLAAAAQDVRGLRIGVDAAWNNDDVEVTTQRVLADAIDVFRSLGADIVDVKFPDVTQAIADWAPNCAIEAAVAHEATYPARKGEYGPILAAVIEAGRALSALDYQKILLRRLALRGRVVALFETIDVLLIPVHPLPPVTLAMISTLGDRPDLIAKLQRYTCPFDMTGHPTITLPGGVSADGMPIAFQLVAAHLDEAVLVRSGAAFQRATSWHRRHPSLTSRRQH</sequence>
<dbReference type="Gene3D" id="3.90.1300.10">
    <property type="entry name" value="Amidase signature (AS) domain"/>
    <property type="match status" value="1"/>
</dbReference>
<evidence type="ECO:0000313" key="2">
    <source>
        <dbReference type="EMBL" id="QOZ69562.1"/>
    </source>
</evidence>
<dbReference type="InterPro" id="IPR023631">
    <property type="entry name" value="Amidase_dom"/>
</dbReference>
<organism evidence="2 3">
    <name type="scientific">Bradyrhizobium arachidis</name>
    <dbReference type="NCBI Taxonomy" id="858423"/>
    <lineage>
        <taxon>Bacteria</taxon>
        <taxon>Pseudomonadati</taxon>
        <taxon>Pseudomonadota</taxon>
        <taxon>Alphaproteobacteria</taxon>
        <taxon>Hyphomicrobiales</taxon>
        <taxon>Nitrobacteraceae</taxon>
        <taxon>Bradyrhizobium</taxon>
    </lineage>
</organism>